<name>A0ABW1SVV8_9LACO</name>
<gene>
    <name evidence="1" type="ORF">ACFP1G_12390</name>
</gene>
<comment type="caution">
    <text evidence="1">The sequence shown here is derived from an EMBL/GenBank/DDBJ whole genome shotgun (WGS) entry which is preliminary data.</text>
</comment>
<sequence>MSDFEDLIAGYVKIELERLIDMLRLNHQKQANFKSGIEAALEDVKNGNVTEYHTAAELMQHLTDLENED</sequence>
<organism evidence="1 2">
    <name type="scientific">Levilactobacillus tongjiangensis</name>
    <dbReference type="NCBI Taxonomy" id="2486023"/>
    <lineage>
        <taxon>Bacteria</taxon>
        <taxon>Bacillati</taxon>
        <taxon>Bacillota</taxon>
        <taxon>Bacilli</taxon>
        <taxon>Lactobacillales</taxon>
        <taxon>Lactobacillaceae</taxon>
        <taxon>Levilactobacillus</taxon>
    </lineage>
</organism>
<dbReference type="EMBL" id="JBHSSK010000040">
    <property type="protein sequence ID" value="MFC6208253.1"/>
    <property type="molecule type" value="Genomic_DNA"/>
</dbReference>
<dbReference type="Proteomes" id="UP001596254">
    <property type="component" value="Unassembled WGS sequence"/>
</dbReference>
<dbReference type="RefSeq" id="WP_125694392.1">
    <property type="nucleotide sequence ID" value="NZ_JBHSSK010000040.1"/>
</dbReference>
<protein>
    <recommendedName>
        <fullName evidence="3">CopG family transcriptional regulator</fullName>
    </recommendedName>
</protein>
<keyword evidence="2" id="KW-1185">Reference proteome</keyword>
<proteinExistence type="predicted"/>
<evidence type="ECO:0008006" key="3">
    <source>
        <dbReference type="Google" id="ProtNLM"/>
    </source>
</evidence>
<evidence type="ECO:0000313" key="2">
    <source>
        <dbReference type="Proteomes" id="UP001596254"/>
    </source>
</evidence>
<reference evidence="2" key="1">
    <citation type="journal article" date="2019" name="Int. J. Syst. Evol. Microbiol.">
        <title>The Global Catalogue of Microorganisms (GCM) 10K type strain sequencing project: providing services to taxonomists for standard genome sequencing and annotation.</title>
        <authorList>
            <consortium name="The Broad Institute Genomics Platform"/>
            <consortium name="The Broad Institute Genome Sequencing Center for Infectious Disease"/>
            <person name="Wu L."/>
            <person name="Ma J."/>
        </authorList>
    </citation>
    <scope>NUCLEOTIDE SEQUENCE [LARGE SCALE GENOMIC DNA]</scope>
    <source>
        <strain evidence="2">CCM 8905</strain>
    </source>
</reference>
<evidence type="ECO:0000313" key="1">
    <source>
        <dbReference type="EMBL" id="MFC6208253.1"/>
    </source>
</evidence>
<accession>A0ABW1SVV8</accession>